<dbReference type="Pfam" id="PF01810">
    <property type="entry name" value="LysE"/>
    <property type="match status" value="1"/>
</dbReference>
<keyword evidence="2" id="KW-1003">Cell membrane</keyword>
<comment type="subcellular location">
    <subcellularLocation>
        <location evidence="1">Cell membrane</location>
        <topology evidence="1">Multi-pass membrane protein</topology>
    </subcellularLocation>
</comment>
<feature type="transmembrane region" description="Helical" evidence="6">
    <location>
        <begin position="39"/>
        <end position="56"/>
    </location>
</feature>
<evidence type="ECO:0000256" key="5">
    <source>
        <dbReference type="ARBA" id="ARBA00023136"/>
    </source>
</evidence>
<comment type="caution">
    <text evidence="7">The sequence shown here is derived from an EMBL/GenBank/DDBJ whole genome shotgun (WGS) entry which is preliminary data.</text>
</comment>
<sequence length="211" mass="22384">MSDLNFWILFLSTALALNIAPGPDLLYILTKTIANGKRVGIASALGVCTGALFHVASASLGLSAILVSSAIAFTIVKYIGVGYLLYLAYQSFRSAGTSLNITSNGEPKESAWKAYKQGVLVDILNPKVAIFFMAFLPQFIRDGHGAVPMQLLYLGLLVVAVAVVVEVTYVLLASKLTNKIRSSKRVSVLLDKVVGTVFVALGLKLAVSSST</sequence>
<dbReference type="RefSeq" id="WP_284204128.1">
    <property type="nucleotide sequence ID" value="NZ_BSPQ01000009.1"/>
</dbReference>
<keyword evidence="3 6" id="KW-0812">Transmembrane</keyword>
<keyword evidence="5 6" id="KW-0472">Membrane</keyword>
<organism evidence="7 8">
    <name type="scientific">Psychromonas marina</name>
    <dbReference type="NCBI Taxonomy" id="88364"/>
    <lineage>
        <taxon>Bacteria</taxon>
        <taxon>Pseudomonadati</taxon>
        <taxon>Pseudomonadota</taxon>
        <taxon>Gammaproteobacteria</taxon>
        <taxon>Alteromonadales</taxon>
        <taxon>Psychromonadaceae</taxon>
        <taxon>Psychromonas</taxon>
    </lineage>
</organism>
<feature type="transmembrane region" description="Helical" evidence="6">
    <location>
        <begin position="119"/>
        <end position="140"/>
    </location>
</feature>
<evidence type="ECO:0000313" key="8">
    <source>
        <dbReference type="Proteomes" id="UP001157353"/>
    </source>
</evidence>
<evidence type="ECO:0000256" key="2">
    <source>
        <dbReference type="ARBA" id="ARBA00022475"/>
    </source>
</evidence>
<proteinExistence type="predicted"/>
<protein>
    <submittedName>
        <fullName evidence="7">LysE family translocator</fullName>
    </submittedName>
</protein>
<dbReference type="Proteomes" id="UP001157353">
    <property type="component" value="Unassembled WGS sequence"/>
</dbReference>
<dbReference type="PANTHER" id="PTHR30086">
    <property type="entry name" value="ARGININE EXPORTER PROTEIN ARGO"/>
    <property type="match status" value="1"/>
</dbReference>
<dbReference type="PIRSF" id="PIRSF006324">
    <property type="entry name" value="LeuE"/>
    <property type="match status" value="1"/>
</dbReference>
<evidence type="ECO:0000256" key="3">
    <source>
        <dbReference type="ARBA" id="ARBA00022692"/>
    </source>
</evidence>
<feature type="transmembrane region" description="Helical" evidence="6">
    <location>
        <begin position="152"/>
        <end position="174"/>
    </location>
</feature>
<gene>
    <name evidence="7" type="ORF">GCM10007916_20730</name>
</gene>
<evidence type="ECO:0000256" key="6">
    <source>
        <dbReference type="SAM" id="Phobius"/>
    </source>
</evidence>
<dbReference type="EMBL" id="BSPQ01000009">
    <property type="protein sequence ID" value="GLS91005.1"/>
    <property type="molecule type" value="Genomic_DNA"/>
</dbReference>
<dbReference type="PANTHER" id="PTHR30086:SF20">
    <property type="entry name" value="ARGININE EXPORTER PROTEIN ARGO-RELATED"/>
    <property type="match status" value="1"/>
</dbReference>
<evidence type="ECO:0000256" key="1">
    <source>
        <dbReference type="ARBA" id="ARBA00004651"/>
    </source>
</evidence>
<feature type="transmembrane region" description="Helical" evidence="6">
    <location>
        <begin position="186"/>
        <end position="207"/>
    </location>
</feature>
<feature type="transmembrane region" description="Helical" evidence="6">
    <location>
        <begin position="6"/>
        <end position="27"/>
    </location>
</feature>
<name>A0ABQ6E1D9_9GAMM</name>
<keyword evidence="4 6" id="KW-1133">Transmembrane helix</keyword>
<evidence type="ECO:0000256" key="4">
    <source>
        <dbReference type="ARBA" id="ARBA00022989"/>
    </source>
</evidence>
<feature type="transmembrane region" description="Helical" evidence="6">
    <location>
        <begin position="62"/>
        <end position="89"/>
    </location>
</feature>
<accession>A0ABQ6E1D9</accession>
<reference evidence="8" key="1">
    <citation type="journal article" date="2019" name="Int. J. Syst. Evol. Microbiol.">
        <title>The Global Catalogue of Microorganisms (GCM) 10K type strain sequencing project: providing services to taxonomists for standard genome sequencing and annotation.</title>
        <authorList>
            <consortium name="The Broad Institute Genomics Platform"/>
            <consortium name="The Broad Institute Genome Sequencing Center for Infectious Disease"/>
            <person name="Wu L."/>
            <person name="Ma J."/>
        </authorList>
    </citation>
    <scope>NUCLEOTIDE SEQUENCE [LARGE SCALE GENOMIC DNA]</scope>
    <source>
        <strain evidence="8">NBRC 103166</strain>
    </source>
</reference>
<evidence type="ECO:0000313" key="7">
    <source>
        <dbReference type="EMBL" id="GLS91005.1"/>
    </source>
</evidence>
<keyword evidence="8" id="KW-1185">Reference proteome</keyword>
<dbReference type="InterPro" id="IPR001123">
    <property type="entry name" value="LeuE-type"/>
</dbReference>